<dbReference type="Proteomes" id="UP001589693">
    <property type="component" value="Unassembled WGS sequence"/>
</dbReference>
<dbReference type="SMART" id="SM00345">
    <property type="entry name" value="HTH_GNTR"/>
    <property type="match status" value="1"/>
</dbReference>
<dbReference type="PROSITE" id="PS50949">
    <property type="entry name" value="HTH_GNTR"/>
    <property type="match status" value="1"/>
</dbReference>
<proteinExistence type="predicted"/>
<dbReference type="Gene3D" id="3.40.1410.10">
    <property type="entry name" value="Chorismate lyase-like"/>
    <property type="match status" value="1"/>
</dbReference>
<dbReference type="Gene3D" id="1.10.10.10">
    <property type="entry name" value="Winged helix-like DNA-binding domain superfamily/Winged helix DNA-binding domain"/>
    <property type="match status" value="1"/>
</dbReference>
<evidence type="ECO:0000256" key="3">
    <source>
        <dbReference type="ARBA" id="ARBA00023163"/>
    </source>
</evidence>
<dbReference type="EMBL" id="JBHLZU010000037">
    <property type="protein sequence ID" value="MFB9909656.1"/>
    <property type="molecule type" value="Genomic_DNA"/>
</dbReference>
<evidence type="ECO:0000313" key="5">
    <source>
        <dbReference type="EMBL" id="MFB9909656.1"/>
    </source>
</evidence>
<name>A0ABV6A953_9PSEU</name>
<dbReference type="CDD" id="cd07377">
    <property type="entry name" value="WHTH_GntR"/>
    <property type="match status" value="1"/>
</dbReference>
<dbReference type="SUPFAM" id="SSF64288">
    <property type="entry name" value="Chorismate lyase-like"/>
    <property type="match status" value="1"/>
</dbReference>
<dbReference type="PANTHER" id="PTHR44846">
    <property type="entry name" value="MANNOSYL-D-GLYCERATE TRANSPORT/METABOLISM SYSTEM REPRESSOR MNGR-RELATED"/>
    <property type="match status" value="1"/>
</dbReference>
<gene>
    <name evidence="5" type="ORF">ACFFQA_37470</name>
</gene>
<dbReference type="Pfam" id="PF00392">
    <property type="entry name" value="GntR"/>
    <property type="match status" value="1"/>
</dbReference>
<comment type="caution">
    <text evidence="5">The sequence shown here is derived from an EMBL/GenBank/DDBJ whole genome shotgun (WGS) entry which is preliminary data.</text>
</comment>
<dbReference type="InterPro" id="IPR036390">
    <property type="entry name" value="WH_DNA-bd_sf"/>
</dbReference>
<evidence type="ECO:0000259" key="4">
    <source>
        <dbReference type="PROSITE" id="PS50949"/>
    </source>
</evidence>
<dbReference type="InterPro" id="IPR000524">
    <property type="entry name" value="Tscrpt_reg_HTH_GntR"/>
</dbReference>
<keyword evidence="6" id="KW-1185">Reference proteome</keyword>
<feature type="domain" description="HTH gntR-type" evidence="4">
    <location>
        <begin position="2"/>
        <end position="70"/>
    </location>
</feature>
<dbReference type="Pfam" id="PF07702">
    <property type="entry name" value="UTRA"/>
    <property type="match status" value="1"/>
</dbReference>
<dbReference type="RefSeq" id="WP_377862568.1">
    <property type="nucleotide sequence ID" value="NZ_JBHLZU010000037.1"/>
</dbReference>
<sequence>MSTGYRELASTLRAAIERGDYPPGSTLPKQEELAAEYGVNINTVRKAVAVLEAEGLVTPVRRRGTVVRERPAMKRLGAERYAKSKWKFGLVAFAADREASGREWKPSDQTNTVSKTEADAEIAEALGVAVGSEVYERGRLVKDGETPTHVLTSYYRPEHVEGTPLVDPTPGPAGRGGGFAVLTMQGLEPDAITETVFARMPSPDEVELLKLPAGEPVMVLKRRTVTKDGVPVEFARGVHAASRFAWSYTFPIPD</sequence>
<protein>
    <submittedName>
        <fullName evidence="5">GntR family transcriptional regulator</fullName>
    </submittedName>
</protein>
<reference evidence="5 6" key="1">
    <citation type="submission" date="2024-09" db="EMBL/GenBank/DDBJ databases">
        <authorList>
            <person name="Sun Q."/>
            <person name="Mori K."/>
        </authorList>
    </citation>
    <scope>NUCLEOTIDE SEQUENCE [LARGE SCALE GENOMIC DNA]</scope>
    <source>
        <strain evidence="5 6">TBRC 7907</strain>
    </source>
</reference>
<dbReference type="PRINTS" id="PR00035">
    <property type="entry name" value="HTHGNTR"/>
</dbReference>
<evidence type="ECO:0000256" key="1">
    <source>
        <dbReference type="ARBA" id="ARBA00023015"/>
    </source>
</evidence>
<evidence type="ECO:0000313" key="6">
    <source>
        <dbReference type="Proteomes" id="UP001589693"/>
    </source>
</evidence>
<dbReference type="InterPro" id="IPR036388">
    <property type="entry name" value="WH-like_DNA-bd_sf"/>
</dbReference>
<dbReference type="InterPro" id="IPR050679">
    <property type="entry name" value="Bact_HTH_transcr_reg"/>
</dbReference>
<keyword evidence="1" id="KW-0805">Transcription regulation</keyword>
<dbReference type="InterPro" id="IPR028978">
    <property type="entry name" value="Chorismate_lyase_/UTRA_dom_sf"/>
</dbReference>
<keyword evidence="3" id="KW-0804">Transcription</keyword>
<keyword evidence="2" id="KW-0238">DNA-binding</keyword>
<organism evidence="5 6">
    <name type="scientific">Allokutzneria oryzae</name>
    <dbReference type="NCBI Taxonomy" id="1378989"/>
    <lineage>
        <taxon>Bacteria</taxon>
        <taxon>Bacillati</taxon>
        <taxon>Actinomycetota</taxon>
        <taxon>Actinomycetes</taxon>
        <taxon>Pseudonocardiales</taxon>
        <taxon>Pseudonocardiaceae</taxon>
        <taxon>Allokutzneria</taxon>
    </lineage>
</organism>
<dbReference type="SUPFAM" id="SSF46785">
    <property type="entry name" value="Winged helix' DNA-binding domain"/>
    <property type="match status" value="1"/>
</dbReference>
<evidence type="ECO:0000256" key="2">
    <source>
        <dbReference type="ARBA" id="ARBA00023125"/>
    </source>
</evidence>
<dbReference type="PANTHER" id="PTHR44846:SF17">
    <property type="entry name" value="GNTR-FAMILY TRANSCRIPTIONAL REGULATOR"/>
    <property type="match status" value="1"/>
</dbReference>
<accession>A0ABV6A953</accession>
<dbReference type="SMART" id="SM00866">
    <property type="entry name" value="UTRA"/>
    <property type="match status" value="1"/>
</dbReference>
<dbReference type="InterPro" id="IPR011663">
    <property type="entry name" value="UTRA"/>
</dbReference>